<feature type="domain" description="HTH hxlR-type" evidence="4">
    <location>
        <begin position="10"/>
        <end position="106"/>
    </location>
</feature>
<reference evidence="5 6" key="1">
    <citation type="journal article" date="2019" name="Int. J. Syst. Evol. Microbiol.">
        <title>The Global Catalogue of Microorganisms (GCM) 10K type strain sequencing project: providing services to taxonomists for standard genome sequencing and annotation.</title>
        <authorList>
            <consortium name="The Broad Institute Genomics Platform"/>
            <consortium name="The Broad Institute Genome Sequencing Center for Infectious Disease"/>
            <person name="Wu L."/>
            <person name="Ma J."/>
        </authorList>
    </citation>
    <scope>NUCLEOTIDE SEQUENCE [LARGE SCALE GENOMIC DNA]</scope>
    <source>
        <strain evidence="5 6">JCM 16026</strain>
    </source>
</reference>
<dbReference type="PROSITE" id="PS51118">
    <property type="entry name" value="HTH_HXLR"/>
    <property type="match status" value="1"/>
</dbReference>
<dbReference type="SUPFAM" id="SSF46785">
    <property type="entry name" value="Winged helix' DNA-binding domain"/>
    <property type="match status" value="1"/>
</dbReference>
<proteinExistence type="predicted"/>
<dbReference type="Pfam" id="PF01638">
    <property type="entry name" value="HxlR"/>
    <property type="match status" value="1"/>
</dbReference>
<dbReference type="PANTHER" id="PTHR33204:SF18">
    <property type="entry name" value="TRANSCRIPTIONAL REGULATORY PROTEIN"/>
    <property type="match status" value="1"/>
</dbReference>
<dbReference type="InterPro" id="IPR002577">
    <property type="entry name" value="HTH_HxlR"/>
</dbReference>
<evidence type="ECO:0000259" key="4">
    <source>
        <dbReference type="PROSITE" id="PS51118"/>
    </source>
</evidence>
<keyword evidence="6" id="KW-1185">Reference proteome</keyword>
<evidence type="ECO:0000313" key="5">
    <source>
        <dbReference type="EMBL" id="GAA2172588.1"/>
    </source>
</evidence>
<gene>
    <name evidence="5" type="ORF">GCM10009846_11140</name>
</gene>
<accession>A0ABN3AMX1</accession>
<keyword evidence="1" id="KW-0805">Transcription regulation</keyword>
<name>A0ABN3AMX1_9MICO</name>
<evidence type="ECO:0000256" key="1">
    <source>
        <dbReference type="ARBA" id="ARBA00023015"/>
    </source>
</evidence>
<protein>
    <recommendedName>
        <fullName evidence="4">HTH hxlR-type domain-containing protein</fullName>
    </recommendedName>
</protein>
<dbReference type="InterPro" id="IPR036390">
    <property type="entry name" value="WH_DNA-bd_sf"/>
</dbReference>
<keyword evidence="3" id="KW-0804">Transcription</keyword>
<evidence type="ECO:0000313" key="6">
    <source>
        <dbReference type="Proteomes" id="UP001501599"/>
    </source>
</evidence>
<organism evidence="5 6">
    <name type="scientific">Agrococcus versicolor</name>
    <dbReference type="NCBI Taxonomy" id="501482"/>
    <lineage>
        <taxon>Bacteria</taxon>
        <taxon>Bacillati</taxon>
        <taxon>Actinomycetota</taxon>
        <taxon>Actinomycetes</taxon>
        <taxon>Micrococcales</taxon>
        <taxon>Microbacteriaceae</taxon>
        <taxon>Agrococcus</taxon>
    </lineage>
</organism>
<evidence type="ECO:0000256" key="3">
    <source>
        <dbReference type="ARBA" id="ARBA00023163"/>
    </source>
</evidence>
<comment type="caution">
    <text evidence="5">The sequence shown here is derived from an EMBL/GenBank/DDBJ whole genome shotgun (WGS) entry which is preliminary data.</text>
</comment>
<evidence type="ECO:0000256" key="2">
    <source>
        <dbReference type="ARBA" id="ARBA00023125"/>
    </source>
</evidence>
<dbReference type="InterPro" id="IPR036388">
    <property type="entry name" value="WH-like_DNA-bd_sf"/>
</dbReference>
<keyword evidence="2" id="KW-0238">DNA-binding</keyword>
<dbReference type="Proteomes" id="UP001501599">
    <property type="component" value="Unassembled WGS sequence"/>
</dbReference>
<dbReference type="PANTHER" id="PTHR33204">
    <property type="entry name" value="TRANSCRIPTIONAL REGULATOR, MARR FAMILY"/>
    <property type="match status" value="1"/>
</dbReference>
<dbReference type="RefSeq" id="WP_344341325.1">
    <property type="nucleotide sequence ID" value="NZ_BAAAQT010000005.1"/>
</dbReference>
<dbReference type="EMBL" id="BAAAQT010000005">
    <property type="protein sequence ID" value="GAA2172588.1"/>
    <property type="molecule type" value="Genomic_DNA"/>
</dbReference>
<sequence length="227" mass="23786">MAARSYGQHDGVTRALELVGDRWALLVVRDLLVGPRRYGDLRAGLPRIPTNVLATRLAELVDAGLAVKTPVKRMGTVYELTPLGRDLAPVVDALARWGARSLGEPAEDDVVTADALATALRAAFSASEAHDQAFVADLLVGTVALRVRVDGDRLDVATVALERPETGAAGETARALRARVPDAVLRAGVDLQGLLARGDGRDAVEVVSGDVRVADAFVRAFAAAPAA</sequence>
<dbReference type="Gene3D" id="1.10.10.10">
    <property type="entry name" value="Winged helix-like DNA-binding domain superfamily/Winged helix DNA-binding domain"/>
    <property type="match status" value="1"/>
</dbReference>